<evidence type="ECO:0000313" key="1">
    <source>
        <dbReference type="EMBL" id="MPC98172.1"/>
    </source>
</evidence>
<protein>
    <submittedName>
        <fullName evidence="1">Uncharacterized protein</fullName>
    </submittedName>
</protein>
<sequence length="60" mass="6521">MEAAAGRVMEPTAPPALRLSAAQWSMSLNQETLTAQIDQSWATDLPDAGITVRHAVKETW</sequence>
<gene>
    <name evidence="1" type="ORF">E2C01_093526</name>
</gene>
<keyword evidence="2" id="KW-1185">Reference proteome</keyword>
<proteinExistence type="predicted"/>
<dbReference type="AlphaFoldDB" id="A0A5B7JQ13"/>
<evidence type="ECO:0000313" key="2">
    <source>
        <dbReference type="Proteomes" id="UP000324222"/>
    </source>
</evidence>
<dbReference type="Proteomes" id="UP000324222">
    <property type="component" value="Unassembled WGS sequence"/>
</dbReference>
<organism evidence="1 2">
    <name type="scientific">Portunus trituberculatus</name>
    <name type="common">Swimming crab</name>
    <name type="synonym">Neptunus trituberculatus</name>
    <dbReference type="NCBI Taxonomy" id="210409"/>
    <lineage>
        <taxon>Eukaryota</taxon>
        <taxon>Metazoa</taxon>
        <taxon>Ecdysozoa</taxon>
        <taxon>Arthropoda</taxon>
        <taxon>Crustacea</taxon>
        <taxon>Multicrustacea</taxon>
        <taxon>Malacostraca</taxon>
        <taxon>Eumalacostraca</taxon>
        <taxon>Eucarida</taxon>
        <taxon>Decapoda</taxon>
        <taxon>Pleocyemata</taxon>
        <taxon>Brachyura</taxon>
        <taxon>Eubrachyura</taxon>
        <taxon>Portunoidea</taxon>
        <taxon>Portunidae</taxon>
        <taxon>Portuninae</taxon>
        <taxon>Portunus</taxon>
    </lineage>
</organism>
<reference evidence="1 2" key="1">
    <citation type="submission" date="2019-05" db="EMBL/GenBank/DDBJ databases">
        <title>Another draft genome of Portunus trituberculatus and its Hox gene families provides insights of decapod evolution.</title>
        <authorList>
            <person name="Jeong J.-H."/>
            <person name="Song I."/>
            <person name="Kim S."/>
            <person name="Choi T."/>
            <person name="Kim D."/>
            <person name="Ryu S."/>
            <person name="Kim W."/>
        </authorList>
    </citation>
    <scope>NUCLEOTIDE SEQUENCE [LARGE SCALE GENOMIC DNA]</scope>
    <source>
        <tissue evidence="1">Muscle</tissue>
    </source>
</reference>
<comment type="caution">
    <text evidence="1">The sequence shown here is derived from an EMBL/GenBank/DDBJ whole genome shotgun (WGS) entry which is preliminary data.</text>
</comment>
<name>A0A5B7JQ13_PORTR</name>
<accession>A0A5B7JQ13</accession>
<dbReference type="EMBL" id="VSRR010112929">
    <property type="protein sequence ID" value="MPC98172.1"/>
    <property type="molecule type" value="Genomic_DNA"/>
</dbReference>